<feature type="compositionally biased region" description="Acidic residues" evidence="1">
    <location>
        <begin position="165"/>
        <end position="182"/>
    </location>
</feature>
<evidence type="ECO:0000256" key="1">
    <source>
        <dbReference type="SAM" id="MobiDB-lite"/>
    </source>
</evidence>
<gene>
    <name evidence="2" type="ORF">Tco_1002041</name>
</gene>
<organism evidence="2 3">
    <name type="scientific">Tanacetum coccineum</name>
    <dbReference type="NCBI Taxonomy" id="301880"/>
    <lineage>
        <taxon>Eukaryota</taxon>
        <taxon>Viridiplantae</taxon>
        <taxon>Streptophyta</taxon>
        <taxon>Embryophyta</taxon>
        <taxon>Tracheophyta</taxon>
        <taxon>Spermatophyta</taxon>
        <taxon>Magnoliopsida</taxon>
        <taxon>eudicotyledons</taxon>
        <taxon>Gunneridae</taxon>
        <taxon>Pentapetalae</taxon>
        <taxon>asterids</taxon>
        <taxon>campanulids</taxon>
        <taxon>Asterales</taxon>
        <taxon>Asteraceae</taxon>
        <taxon>Asteroideae</taxon>
        <taxon>Anthemideae</taxon>
        <taxon>Anthemidinae</taxon>
        <taxon>Tanacetum</taxon>
    </lineage>
</organism>
<dbReference type="Proteomes" id="UP001151760">
    <property type="component" value="Unassembled WGS sequence"/>
</dbReference>
<protein>
    <submittedName>
        <fullName evidence="2">Uncharacterized protein</fullName>
    </submittedName>
</protein>
<accession>A0ABQ5F5U2</accession>
<feature type="region of interest" description="Disordered" evidence="1">
    <location>
        <begin position="149"/>
        <end position="217"/>
    </location>
</feature>
<evidence type="ECO:0000313" key="2">
    <source>
        <dbReference type="EMBL" id="GJT58508.1"/>
    </source>
</evidence>
<reference evidence="2" key="2">
    <citation type="submission" date="2022-01" db="EMBL/GenBank/DDBJ databases">
        <authorList>
            <person name="Yamashiro T."/>
            <person name="Shiraishi A."/>
            <person name="Satake H."/>
            <person name="Nakayama K."/>
        </authorList>
    </citation>
    <scope>NUCLEOTIDE SEQUENCE</scope>
</reference>
<feature type="region of interest" description="Disordered" evidence="1">
    <location>
        <begin position="66"/>
        <end position="87"/>
    </location>
</feature>
<evidence type="ECO:0000313" key="3">
    <source>
        <dbReference type="Proteomes" id="UP001151760"/>
    </source>
</evidence>
<name>A0ABQ5F5U2_9ASTR</name>
<reference evidence="2" key="1">
    <citation type="journal article" date="2022" name="Int. J. Mol. Sci.">
        <title>Draft Genome of Tanacetum Coccineum: Genomic Comparison of Closely Related Tanacetum-Family Plants.</title>
        <authorList>
            <person name="Yamashiro T."/>
            <person name="Shiraishi A."/>
            <person name="Nakayama K."/>
            <person name="Satake H."/>
        </authorList>
    </citation>
    <scope>NUCLEOTIDE SEQUENCE</scope>
</reference>
<sequence>MPQRITRLDEEVHELRRSIRGLRGDVDRSITDQVRFTTWMVSCMTQLMDASGRTYQAFDSTLVGSSQFPNQRSTRRRTDNASTSAPQIKPGNFVMSDSKDSMVTYTSISSDDGSLEYPPSQDFVPKHVYLEFMPLKDDVLPAEEQPLPAVVSPTADLPCYITESNPEEDLEENEEDHEEDPTDYPTNRDEDDDEEEEFSRDDDDDEEEHEDEDGKEE</sequence>
<proteinExistence type="predicted"/>
<dbReference type="EMBL" id="BQNB010017025">
    <property type="protein sequence ID" value="GJT58508.1"/>
    <property type="molecule type" value="Genomic_DNA"/>
</dbReference>
<comment type="caution">
    <text evidence="2">The sequence shown here is derived from an EMBL/GenBank/DDBJ whole genome shotgun (WGS) entry which is preliminary data.</text>
</comment>
<feature type="compositionally biased region" description="Acidic residues" evidence="1">
    <location>
        <begin position="189"/>
        <end position="217"/>
    </location>
</feature>
<keyword evidence="3" id="KW-1185">Reference proteome</keyword>